<dbReference type="SUPFAM" id="SSF55271">
    <property type="entry name" value="DNA repair protein MutS, domain I"/>
    <property type="match status" value="1"/>
</dbReference>
<keyword evidence="3 9" id="KW-0547">Nucleotide-binding</keyword>
<dbReference type="Gene3D" id="3.40.1170.10">
    <property type="entry name" value="DNA repair protein MutS, domain I"/>
    <property type="match status" value="1"/>
</dbReference>
<sequence>MKEKTKETPLMKQYKEIKAENQESILFFRLGDFYEMFFEDAVIASKELGITLTSRNKEKGQEVPLAGVPYHSAATYISKLVQKGYRVAICEQTEDPKASKGIVKREVVKVVTPGTVIDTDYLDEKSNNYLLGLHIKDDVAGISYVDITTGEFKTTQVEGDNIISRVLNEVHKVSPNEIIVEEKTYDRYKEELSNYGSLGEVNIHPLPGIRGSENILKTYFGVLSLESYGLHDKEMSIRSSALTLEYVLELQKYGDLPINKISYVSRDEYMEMNLTTQRNLELVQNQREKSVLGSLLWVLDSCKTSMGTRLLKNFIKNPLLDIEKIKKRQEDIEFFIDEVIVREEVRELLKEVYDIERLIGKVILGTENGRDLISLKKSIRSTLEILRTLGGRKIFEAPVEKLIEVYNLIERSILEEAPFSIREGNIIKRGYNTELDELHTISKSGKDYILDIESREKQATGIKNLKVKYNKVFGYFIEVTKANVPLVPETYIRKQTLTNSERYITEELKEYESKVLNAKEKIEALEYQLFKEISGQIKQEKNMLQTLALNIAYLDVSTSLADVAIRNNYVKPELTEGYALEIEEGRHPIVEKLLKGEEFVRNGVSLDSEKNMLILTGPNMAGKSTYMKQLALIIVMAQIGSYVPASAATIGVVDKIFTRVGASDDLVSGQSTFMVEMSEVANIVNNATAKSFIILDEVGRGTSTFDGISIASSITTYIHDRIGAKTIFATHYHELTEMEKQLERAVNYRIEVKETSDEVVFLREIVRGGADKSYGIEVARLAGLPGEILKTSKAMLRKLEAKRAIIEEKMKGEQLSLFGGQIEVVQEEKEEVREILPDEERVVEAVKGIDLNNLTPLDALMKLNEIKNLLK</sequence>
<dbReference type="InterPro" id="IPR005748">
    <property type="entry name" value="DNA_mismatch_repair_MutS"/>
</dbReference>
<dbReference type="NCBIfam" id="NF003810">
    <property type="entry name" value="PRK05399.1"/>
    <property type="match status" value="1"/>
</dbReference>
<dbReference type="Gene3D" id="1.10.1420.10">
    <property type="match status" value="2"/>
</dbReference>
<dbReference type="PANTHER" id="PTHR11361">
    <property type="entry name" value="DNA MISMATCH REPAIR PROTEIN MUTS FAMILY MEMBER"/>
    <property type="match status" value="1"/>
</dbReference>
<dbReference type="SUPFAM" id="SSF52540">
    <property type="entry name" value="P-loop containing nucleoside triphosphate hydrolases"/>
    <property type="match status" value="1"/>
</dbReference>
<dbReference type="FunFam" id="1.10.1420.10:FF:000007">
    <property type="entry name" value="DNA mismatch repair protein MutS"/>
    <property type="match status" value="1"/>
</dbReference>
<dbReference type="Gene3D" id="3.30.420.110">
    <property type="entry name" value="MutS, connector domain"/>
    <property type="match status" value="1"/>
</dbReference>
<dbReference type="GO" id="GO:0030983">
    <property type="term" value="F:mismatched DNA binding"/>
    <property type="evidence" value="ECO:0007669"/>
    <property type="project" value="InterPro"/>
</dbReference>
<gene>
    <name evidence="9 13" type="primary">mutS</name>
    <name evidence="13" type="ORF">PM10SUCC1_10930</name>
</gene>
<dbReference type="Pfam" id="PF00488">
    <property type="entry name" value="MutS_V"/>
    <property type="match status" value="1"/>
</dbReference>
<evidence type="ECO:0000256" key="6">
    <source>
        <dbReference type="ARBA" id="ARBA00023125"/>
    </source>
</evidence>
<comment type="similarity">
    <text evidence="1 9 10">Belongs to the DNA mismatch repair MutS family.</text>
</comment>
<dbReference type="InterPro" id="IPR007696">
    <property type="entry name" value="DNA_mismatch_repair_MutS_core"/>
</dbReference>
<dbReference type="GO" id="GO:0006298">
    <property type="term" value="P:mismatch repair"/>
    <property type="evidence" value="ECO:0007669"/>
    <property type="project" value="UniProtKB-UniRule"/>
</dbReference>
<dbReference type="Pfam" id="PF05192">
    <property type="entry name" value="MutS_III"/>
    <property type="match status" value="1"/>
</dbReference>
<evidence type="ECO:0000256" key="1">
    <source>
        <dbReference type="ARBA" id="ARBA00006271"/>
    </source>
</evidence>
<evidence type="ECO:0000256" key="5">
    <source>
        <dbReference type="ARBA" id="ARBA00022840"/>
    </source>
</evidence>
<dbReference type="SUPFAM" id="SSF53150">
    <property type="entry name" value="DNA repair protein MutS, domain II"/>
    <property type="match status" value="1"/>
</dbReference>
<dbReference type="InterPro" id="IPR000432">
    <property type="entry name" value="DNA_mismatch_repair_MutS_C"/>
</dbReference>
<dbReference type="InterPro" id="IPR007695">
    <property type="entry name" value="DNA_mismatch_repair_MutS-lik_N"/>
</dbReference>
<dbReference type="SUPFAM" id="SSF48334">
    <property type="entry name" value="DNA repair protein MutS, domain III"/>
    <property type="match status" value="1"/>
</dbReference>
<evidence type="ECO:0000256" key="4">
    <source>
        <dbReference type="ARBA" id="ARBA00022763"/>
    </source>
</evidence>
<dbReference type="GO" id="GO:0005524">
    <property type="term" value="F:ATP binding"/>
    <property type="evidence" value="ECO:0007669"/>
    <property type="project" value="UniProtKB-UniRule"/>
</dbReference>
<keyword evidence="6 9" id="KW-0238">DNA-binding</keyword>
<dbReference type="Pfam" id="PF05190">
    <property type="entry name" value="MutS_IV"/>
    <property type="match status" value="1"/>
</dbReference>
<feature type="coiled-coil region" evidence="11">
    <location>
        <begin position="789"/>
        <end position="816"/>
    </location>
</feature>
<dbReference type="EMBL" id="BSDY01000004">
    <property type="protein sequence ID" value="GLI55579.1"/>
    <property type="molecule type" value="Genomic_DNA"/>
</dbReference>
<name>A0A9W6LMA5_9FUSO</name>
<keyword evidence="5 9" id="KW-0067">ATP-binding</keyword>
<dbReference type="HAMAP" id="MF_00096">
    <property type="entry name" value="MutS"/>
    <property type="match status" value="1"/>
</dbReference>
<feature type="binding site" evidence="9">
    <location>
        <begin position="617"/>
        <end position="624"/>
    </location>
    <ligand>
        <name>ATP</name>
        <dbReference type="ChEBI" id="CHEBI:30616"/>
    </ligand>
</feature>
<evidence type="ECO:0000256" key="3">
    <source>
        <dbReference type="ARBA" id="ARBA00022741"/>
    </source>
</evidence>
<dbReference type="PIRSF" id="PIRSF037677">
    <property type="entry name" value="DNA_mis_repair_Msh6"/>
    <property type="match status" value="1"/>
</dbReference>
<organism evidence="13 14">
    <name type="scientific">Propionigenium maris DSM 9537</name>
    <dbReference type="NCBI Taxonomy" id="1123000"/>
    <lineage>
        <taxon>Bacteria</taxon>
        <taxon>Fusobacteriati</taxon>
        <taxon>Fusobacteriota</taxon>
        <taxon>Fusobacteriia</taxon>
        <taxon>Fusobacteriales</taxon>
        <taxon>Fusobacteriaceae</taxon>
        <taxon>Propionigenium</taxon>
    </lineage>
</organism>
<dbReference type="GO" id="GO:0003684">
    <property type="term" value="F:damaged DNA binding"/>
    <property type="evidence" value="ECO:0007669"/>
    <property type="project" value="UniProtKB-UniRule"/>
</dbReference>
<dbReference type="FunFam" id="3.40.50.300:FF:000870">
    <property type="entry name" value="MutS protein homolog 4"/>
    <property type="match status" value="1"/>
</dbReference>
<keyword evidence="4 9" id="KW-0227">DNA damage</keyword>
<proteinExistence type="inferred from homology"/>
<evidence type="ECO:0000259" key="12">
    <source>
        <dbReference type="PROSITE" id="PS00486"/>
    </source>
</evidence>
<protein>
    <recommendedName>
        <fullName evidence="2 9">DNA mismatch repair protein MutS</fullName>
    </recommendedName>
</protein>
<evidence type="ECO:0000256" key="10">
    <source>
        <dbReference type="RuleBase" id="RU003756"/>
    </source>
</evidence>
<feature type="domain" description="DNA mismatch repair proteins mutS family" evidence="12">
    <location>
        <begin position="691"/>
        <end position="707"/>
    </location>
</feature>
<dbReference type="SMART" id="SM00534">
    <property type="entry name" value="MUTSac"/>
    <property type="match status" value="1"/>
</dbReference>
<reference evidence="13" key="1">
    <citation type="submission" date="2022-12" db="EMBL/GenBank/DDBJ databases">
        <title>Reference genome sequencing for broad-spectrum identification of bacterial and archaeal isolates by mass spectrometry.</title>
        <authorList>
            <person name="Sekiguchi Y."/>
            <person name="Tourlousse D.M."/>
        </authorList>
    </citation>
    <scope>NUCLEOTIDE SEQUENCE</scope>
    <source>
        <strain evidence="13">10succ1</strain>
    </source>
</reference>
<dbReference type="FunFam" id="3.40.1170.10:FF:000001">
    <property type="entry name" value="DNA mismatch repair protein MutS"/>
    <property type="match status" value="1"/>
</dbReference>
<dbReference type="InterPro" id="IPR016151">
    <property type="entry name" value="DNA_mismatch_repair_MutS_N"/>
</dbReference>
<dbReference type="Pfam" id="PF05188">
    <property type="entry name" value="MutS_II"/>
    <property type="match status" value="1"/>
</dbReference>
<dbReference type="NCBIfam" id="TIGR01070">
    <property type="entry name" value="mutS1"/>
    <property type="match status" value="1"/>
</dbReference>
<evidence type="ECO:0000313" key="13">
    <source>
        <dbReference type="EMBL" id="GLI55579.1"/>
    </source>
</evidence>
<evidence type="ECO:0000256" key="2">
    <source>
        <dbReference type="ARBA" id="ARBA00021982"/>
    </source>
</evidence>
<keyword evidence="11" id="KW-0175">Coiled coil</keyword>
<dbReference type="AlphaFoldDB" id="A0A9W6LMA5"/>
<dbReference type="InterPro" id="IPR007861">
    <property type="entry name" value="DNA_mismatch_repair_MutS_clamp"/>
</dbReference>
<evidence type="ECO:0000256" key="8">
    <source>
        <dbReference type="ARBA" id="ARBA00024647"/>
    </source>
</evidence>
<comment type="function">
    <text evidence="8 9">This protein is involved in the repair of mismatches in DNA. It is possible that it carries out the mismatch recognition step. This protein has a weak ATPase activity.</text>
</comment>
<evidence type="ECO:0000256" key="7">
    <source>
        <dbReference type="ARBA" id="ARBA00023204"/>
    </source>
</evidence>
<dbReference type="GO" id="GO:0005829">
    <property type="term" value="C:cytosol"/>
    <property type="evidence" value="ECO:0007669"/>
    <property type="project" value="TreeGrafter"/>
</dbReference>
<comment type="caution">
    <text evidence="13">The sequence shown here is derived from an EMBL/GenBank/DDBJ whole genome shotgun (WGS) entry which is preliminary data.</text>
</comment>
<dbReference type="PANTHER" id="PTHR11361:SF34">
    <property type="entry name" value="DNA MISMATCH REPAIR PROTEIN MSH1, MITOCHONDRIAL"/>
    <property type="match status" value="1"/>
</dbReference>
<dbReference type="InterPro" id="IPR036678">
    <property type="entry name" value="MutS_con_dom_sf"/>
</dbReference>
<evidence type="ECO:0000256" key="11">
    <source>
        <dbReference type="SAM" id="Coils"/>
    </source>
</evidence>
<keyword evidence="14" id="KW-1185">Reference proteome</keyword>
<dbReference type="InterPro" id="IPR017261">
    <property type="entry name" value="DNA_mismatch_repair_MutS/MSH"/>
</dbReference>
<dbReference type="PROSITE" id="PS00486">
    <property type="entry name" value="DNA_MISMATCH_REPAIR_2"/>
    <property type="match status" value="1"/>
</dbReference>
<dbReference type="SMART" id="SM00533">
    <property type="entry name" value="MUTSd"/>
    <property type="match status" value="1"/>
</dbReference>
<dbReference type="InterPro" id="IPR007860">
    <property type="entry name" value="DNA_mmatch_repair_MutS_con_dom"/>
</dbReference>
<dbReference type="Gene3D" id="3.40.50.300">
    <property type="entry name" value="P-loop containing nucleotide triphosphate hydrolases"/>
    <property type="match status" value="1"/>
</dbReference>
<dbReference type="CDD" id="cd03284">
    <property type="entry name" value="ABC_MutS1"/>
    <property type="match status" value="1"/>
</dbReference>
<accession>A0A9W6LMA5</accession>
<dbReference type="GO" id="GO:0140664">
    <property type="term" value="F:ATP-dependent DNA damage sensor activity"/>
    <property type="evidence" value="ECO:0007669"/>
    <property type="project" value="InterPro"/>
</dbReference>
<dbReference type="InterPro" id="IPR036187">
    <property type="entry name" value="DNA_mismatch_repair_MutS_sf"/>
</dbReference>
<dbReference type="InterPro" id="IPR045076">
    <property type="entry name" value="MutS"/>
</dbReference>
<evidence type="ECO:0000313" key="14">
    <source>
        <dbReference type="Proteomes" id="UP001144471"/>
    </source>
</evidence>
<dbReference type="Pfam" id="PF01624">
    <property type="entry name" value="MutS_I"/>
    <property type="match status" value="1"/>
</dbReference>
<dbReference type="Proteomes" id="UP001144471">
    <property type="component" value="Unassembled WGS sequence"/>
</dbReference>
<keyword evidence="7 9" id="KW-0234">DNA repair</keyword>
<evidence type="ECO:0000256" key="9">
    <source>
        <dbReference type="HAMAP-Rule" id="MF_00096"/>
    </source>
</evidence>
<dbReference type="InterPro" id="IPR027417">
    <property type="entry name" value="P-loop_NTPase"/>
</dbReference>